<keyword evidence="8 13" id="KW-0378">Hydrolase</keyword>
<evidence type="ECO:0000313" key="16">
    <source>
        <dbReference type="EMBL" id="KAF9060097.1"/>
    </source>
</evidence>
<comment type="catalytic activity">
    <reaction evidence="1 13">
        <text>Endohydrolysis of (1-&gt;4)-beta-D-xylosidic linkages in xylans.</text>
        <dbReference type="EC" id="3.2.1.8"/>
    </reaction>
</comment>
<evidence type="ECO:0000256" key="5">
    <source>
        <dbReference type="ARBA" id="ARBA00022525"/>
    </source>
</evidence>
<dbReference type="Gene3D" id="3.20.20.80">
    <property type="entry name" value="Glycosidases"/>
    <property type="match status" value="1"/>
</dbReference>
<feature type="active site" description="Nucleophile" evidence="12">
    <location>
        <position position="304"/>
    </location>
</feature>
<dbReference type="GO" id="GO:0031176">
    <property type="term" value="F:endo-1,4-beta-xylanase activity"/>
    <property type="evidence" value="ECO:0007669"/>
    <property type="project" value="UniProtKB-EC"/>
</dbReference>
<comment type="pathway">
    <text evidence="3">Glycan degradation; xylan degradation.</text>
</comment>
<evidence type="ECO:0000313" key="17">
    <source>
        <dbReference type="Proteomes" id="UP000772434"/>
    </source>
</evidence>
<dbReference type="PANTHER" id="PTHR31490:SF35">
    <property type="entry name" value="ENDO-1,4-BETA-XYLANASE"/>
    <property type="match status" value="1"/>
</dbReference>
<evidence type="ECO:0000256" key="12">
    <source>
        <dbReference type="PROSITE-ProRule" id="PRU10061"/>
    </source>
</evidence>
<dbReference type="GO" id="GO:0045493">
    <property type="term" value="P:xylan catabolic process"/>
    <property type="evidence" value="ECO:0007669"/>
    <property type="project" value="UniProtKB-KW"/>
</dbReference>
<organism evidence="16 17">
    <name type="scientific">Rhodocollybia butyracea</name>
    <dbReference type="NCBI Taxonomy" id="206335"/>
    <lineage>
        <taxon>Eukaryota</taxon>
        <taxon>Fungi</taxon>
        <taxon>Dikarya</taxon>
        <taxon>Basidiomycota</taxon>
        <taxon>Agaricomycotina</taxon>
        <taxon>Agaricomycetes</taxon>
        <taxon>Agaricomycetidae</taxon>
        <taxon>Agaricales</taxon>
        <taxon>Marasmiineae</taxon>
        <taxon>Omphalotaceae</taxon>
        <taxon>Rhodocollybia</taxon>
    </lineage>
</organism>
<evidence type="ECO:0000256" key="4">
    <source>
        <dbReference type="ARBA" id="ARBA00007495"/>
    </source>
</evidence>
<keyword evidence="6" id="KW-0858">Xylan degradation</keyword>
<dbReference type="InterPro" id="IPR044846">
    <property type="entry name" value="GH10"/>
</dbReference>
<dbReference type="PRINTS" id="PR00134">
    <property type="entry name" value="GLHYDRLASE10"/>
</dbReference>
<keyword evidence="11 13" id="KW-0624">Polysaccharide degradation</keyword>
<name>A0A9P5PBH4_9AGAR</name>
<keyword evidence="7 14" id="KW-0732">Signal</keyword>
<dbReference type="Pfam" id="PF00734">
    <property type="entry name" value="CBM_1"/>
    <property type="match status" value="1"/>
</dbReference>
<dbReference type="OrthoDB" id="3055998at2759"/>
<evidence type="ECO:0000256" key="14">
    <source>
        <dbReference type="SAM" id="SignalP"/>
    </source>
</evidence>
<evidence type="ECO:0000256" key="6">
    <source>
        <dbReference type="ARBA" id="ARBA00022651"/>
    </source>
</evidence>
<evidence type="ECO:0000256" key="1">
    <source>
        <dbReference type="ARBA" id="ARBA00000681"/>
    </source>
</evidence>
<dbReference type="EMBL" id="JADNRY010000260">
    <property type="protein sequence ID" value="KAF9060097.1"/>
    <property type="molecule type" value="Genomic_DNA"/>
</dbReference>
<dbReference type="Proteomes" id="UP000772434">
    <property type="component" value="Unassembled WGS sequence"/>
</dbReference>
<dbReference type="GO" id="GO:0005576">
    <property type="term" value="C:extracellular region"/>
    <property type="evidence" value="ECO:0007669"/>
    <property type="project" value="UniProtKB-SubCell"/>
</dbReference>
<dbReference type="InterPro" id="IPR031158">
    <property type="entry name" value="GH10_AS"/>
</dbReference>
<keyword evidence="17" id="KW-1185">Reference proteome</keyword>
<proteinExistence type="inferred from homology"/>
<comment type="subcellular location">
    <subcellularLocation>
        <location evidence="2">Secreted</location>
    </subcellularLocation>
</comment>
<evidence type="ECO:0000256" key="11">
    <source>
        <dbReference type="ARBA" id="ARBA00023326"/>
    </source>
</evidence>
<evidence type="ECO:0000256" key="9">
    <source>
        <dbReference type="ARBA" id="ARBA00023277"/>
    </source>
</evidence>
<evidence type="ECO:0000256" key="2">
    <source>
        <dbReference type="ARBA" id="ARBA00004613"/>
    </source>
</evidence>
<dbReference type="InterPro" id="IPR017853">
    <property type="entry name" value="GH"/>
</dbReference>
<dbReference type="EC" id="3.2.1.8" evidence="13"/>
<comment type="caution">
    <text evidence="16">The sequence shown here is derived from an EMBL/GenBank/DDBJ whole genome shotgun (WGS) entry which is preliminary data.</text>
</comment>
<reference evidence="16" key="1">
    <citation type="submission" date="2020-11" db="EMBL/GenBank/DDBJ databases">
        <authorList>
            <consortium name="DOE Joint Genome Institute"/>
            <person name="Ahrendt S."/>
            <person name="Riley R."/>
            <person name="Andreopoulos W."/>
            <person name="Labutti K."/>
            <person name="Pangilinan J."/>
            <person name="Ruiz-Duenas F.J."/>
            <person name="Barrasa J.M."/>
            <person name="Sanchez-Garcia M."/>
            <person name="Camarero S."/>
            <person name="Miyauchi S."/>
            <person name="Serrano A."/>
            <person name="Linde D."/>
            <person name="Babiker R."/>
            <person name="Drula E."/>
            <person name="Ayuso-Fernandez I."/>
            <person name="Pacheco R."/>
            <person name="Padilla G."/>
            <person name="Ferreira P."/>
            <person name="Barriuso J."/>
            <person name="Kellner H."/>
            <person name="Castanera R."/>
            <person name="Alfaro M."/>
            <person name="Ramirez L."/>
            <person name="Pisabarro A.G."/>
            <person name="Kuo A."/>
            <person name="Tritt A."/>
            <person name="Lipzen A."/>
            <person name="He G."/>
            <person name="Yan M."/>
            <person name="Ng V."/>
            <person name="Cullen D."/>
            <person name="Martin F."/>
            <person name="Rosso M.-N."/>
            <person name="Henrissat B."/>
            <person name="Hibbett D."/>
            <person name="Martinez A.T."/>
            <person name="Grigoriev I.V."/>
        </authorList>
    </citation>
    <scope>NUCLEOTIDE SEQUENCE</scope>
    <source>
        <strain evidence="16">AH 40177</strain>
    </source>
</reference>
<accession>A0A9P5PBH4</accession>
<feature type="domain" description="GH10" evidence="15">
    <location>
        <begin position="68"/>
        <end position="382"/>
    </location>
</feature>
<dbReference type="InterPro" id="IPR000254">
    <property type="entry name" value="CBD"/>
</dbReference>
<dbReference type="PROSITE" id="PS00591">
    <property type="entry name" value="GH10_1"/>
    <property type="match status" value="1"/>
</dbReference>
<dbReference type="Pfam" id="PF00331">
    <property type="entry name" value="Glyco_hydro_10"/>
    <property type="match status" value="1"/>
</dbReference>
<keyword evidence="9 13" id="KW-0119">Carbohydrate metabolism</keyword>
<dbReference type="PANTHER" id="PTHR31490">
    <property type="entry name" value="GLYCOSYL HYDROLASE"/>
    <property type="match status" value="1"/>
</dbReference>
<keyword evidence="10 13" id="KW-0326">Glycosidase</keyword>
<comment type="similarity">
    <text evidence="4 13">Belongs to the glycosyl hydrolase 10 (cellulase F) family.</text>
</comment>
<evidence type="ECO:0000256" key="13">
    <source>
        <dbReference type="RuleBase" id="RU361174"/>
    </source>
</evidence>
<evidence type="ECO:0000256" key="8">
    <source>
        <dbReference type="ARBA" id="ARBA00022801"/>
    </source>
</evidence>
<dbReference type="AlphaFoldDB" id="A0A9P5PBH4"/>
<dbReference type="SUPFAM" id="SSF51445">
    <property type="entry name" value="(Trans)glycosidases"/>
    <property type="match status" value="1"/>
</dbReference>
<dbReference type="SUPFAM" id="SSF57180">
    <property type="entry name" value="Cellulose-binding domain"/>
    <property type="match status" value="1"/>
</dbReference>
<evidence type="ECO:0000256" key="7">
    <source>
        <dbReference type="ARBA" id="ARBA00022729"/>
    </source>
</evidence>
<evidence type="ECO:0000259" key="15">
    <source>
        <dbReference type="PROSITE" id="PS51760"/>
    </source>
</evidence>
<keyword evidence="5" id="KW-0964">Secreted</keyword>
<sequence>MLSSFISLLALVSIAAAQSSEFGQCGGIGWSGPTVSVYNVCEELNPYFFQGSGGTGTSTAPLPTGTSTAKTNTVAKAAGKKYFGSATDNPEFTDAPYVAMLSNNAFFGQITPGNSMKWDATEPEQGTFTFSGGDAVVALAQGNSQLLRGHNCVWYNQLPSWVTSDVWTNATLTAVVQNHCGTLVSHYAGDIYAWDIINEPFNDDGTWRQDVFFNTMGSSFVDVALIAARAADPNAKLYINDYNIESTGAKSAAMLQLVSDLKSRGVPIDGVGFESHFIVGEVPSTIQQTMEQFVALGVEVAVTELDIRMTLPETDALLAQQKTDYTTVISACNAVPGCVGLSYSHLSDILDLIHRYIPGMGAACPWDDNLISKPAYDGIIAGFA</sequence>
<dbReference type="InterPro" id="IPR001000">
    <property type="entry name" value="GH10_dom"/>
</dbReference>
<evidence type="ECO:0000256" key="3">
    <source>
        <dbReference type="ARBA" id="ARBA00004851"/>
    </source>
</evidence>
<dbReference type="SMART" id="SM00633">
    <property type="entry name" value="Glyco_10"/>
    <property type="match status" value="1"/>
</dbReference>
<feature type="signal peptide" evidence="14">
    <location>
        <begin position="1"/>
        <end position="17"/>
    </location>
</feature>
<protein>
    <recommendedName>
        <fullName evidence="13">Beta-xylanase</fullName>
        <ecNumber evidence="13">3.2.1.8</ecNumber>
    </recommendedName>
</protein>
<dbReference type="PROSITE" id="PS51760">
    <property type="entry name" value="GH10_2"/>
    <property type="match status" value="1"/>
</dbReference>
<feature type="chain" id="PRO_5040198142" description="Beta-xylanase" evidence="14">
    <location>
        <begin position="18"/>
        <end position="384"/>
    </location>
</feature>
<dbReference type="InterPro" id="IPR035971">
    <property type="entry name" value="CBD_sf"/>
</dbReference>
<evidence type="ECO:0000256" key="10">
    <source>
        <dbReference type="ARBA" id="ARBA00023295"/>
    </source>
</evidence>
<gene>
    <name evidence="16" type="ORF">BDP27DRAFT_1340165</name>
</gene>
<dbReference type="GO" id="GO:0030248">
    <property type="term" value="F:cellulose binding"/>
    <property type="evidence" value="ECO:0007669"/>
    <property type="project" value="InterPro"/>
</dbReference>